<dbReference type="EMBL" id="JBEFKJ010000044">
    <property type="protein sequence ID" value="KAL2037129.1"/>
    <property type="molecule type" value="Genomic_DNA"/>
</dbReference>
<evidence type="ECO:0000313" key="3">
    <source>
        <dbReference type="Proteomes" id="UP001590950"/>
    </source>
</evidence>
<dbReference type="SUPFAM" id="SSF50965">
    <property type="entry name" value="Galactose oxidase, central domain"/>
    <property type="match status" value="1"/>
</dbReference>
<keyword evidence="3" id="KW-1185">Reference proteome</keyword>
<comment type="caution">
    <text evidence="2">The sequence shown here is derived from an EMBL/GenBank/DDBJ whole genome shotgun (WGS) entry which is preliminary data.</text>
</comment>
<dbReference type="Proteomes" id="UP001590950">
    <property type="component" value="Unassembled WGS sequence"/>
</dbReference>
<proteinExistence type="predicted"/>
<feature type="compositionally biased region" description="Low complexity" evidence="1">
    <location>
        <begin position="196"/>
        <end position="216"/>
    </location>
</feature>
<dbReference type="InterPro" id="IPR015915">
    <property type="entry name" value="Kelch-typ_b-propeller"/>
</dbReference>
<reference evidence="2 3" key="1">
    <citation type="submission" date="2024-09" db="EMBL/GenBank/DDBJ databases">
        <title>Rethinking Asexuality: The Enigmatic Case of Functional Sexual Genes in Lepraria (Stereocaulaceae).</title>
        <authorList>
            <person name="Doellman M."/>
            <person name="Sun Y."/>
            <person name="Barcenas-Pena A."/>
            <person name="Lumbsch H.T."/>
            <person name="Grewe F."/>
        </authorList>
    </citation>
    <scope>NUCLEOTIDE SEQUENCE [LARGE SCALE GENOMIC DNA]</scope>
    <source>
        <strain evidence="2 3">Mercado 3170</strain>
    </source>
</reference>
<gene>
    <name evidence="2" type="ORF">N7G274_010125</name>
</gene>
<evidence type="ECO:0000313" key="2">
    <source>
        <dbReference type="EMBL" id="KAL2037129.1"/>
    </source>
</evidence>
<feature type="region of interest" description="Disordered" evidence="1">
    <location>
        <begin position="181"/>
        <end position="226"/>
    </location>
</feature>
<dbReference type="Gene3D" id="2.120.10.80">
    <property type="entry name" value="Kelch-type beta propeller"/>
    <property type="match status" value="1"/>
</dbReference>
<protein>
    <submittedName>
        <fullName evidence="2">Uncharacterized protein</fullName>
    </submittedName>
</protein>
<evidence type="ECO:0000256" key="1">
    <source>
        <dbReference type="SAM" id="MobiDB-lite"/>
    </source>
</evidence>
<organism evidence="2 3">
    <name type="scientific">Stereocaulon virgatum</name>
    <dbReference type="NCBI Taxonomy" id="373712"/>
    <lineage>
        <taxon>Eukaryota</taxon>
        <taxon>Fungi</taxon>
        <taxon>Dikarya</taxon>
        <taxon>Ascomycota</taxon>
        <taxon>Pezizomycotina</taxon>
        <taxon>Lecanoromycetes</taxon>
        <taxon>OSLEUM clade</taxon>
        <taxon>Lecanoromycetidae</taxon>
        <taxon>Lecanorales</taxon>
        <taxon>Lecanorineae</taxon>
        <taxon>Stereocaulaceae</taxon>
        <taxon>Stereocaulon</taxon>
    </lineage>
</organism>
<name>A0ABR3ZX83_9LECA</name>
<accession>A0ABR3ZX83</accession>
<sequence>MQQWFNQETTGTAPAPREDFCSAGLNSTNGSYEIFVYGGYSGGPGDNPADCDTVNILTLPAFHWIVVPYAPLQNRHTHSCNAVGGSQIISIGGTQPTIDHLFSLSQEQYEYNDTDILAQGLAIFDMTKLQFVDQFTAGQPPYEQSRPIKDFYTRSQGGYRQNLVEGVAALMQISSSTAGKSLPSGFLNPTQTPQVSHPTSSVGTTSSTPTSSSLSPGSPPSSPFSHISTRAIAAGTIGPRISRYPSIHVPILHQAQKS</sequence>
<dbReference type="InterPro" id="IPR011043">
    <property type="entry name" value="Gal_Oxase/kelch_b-propeller"/>
</dbReference>